<dbReference type="InterPro" id="IPR026906">
    <property type="entry name" value="LRR_5"/>
</dbReference>
<gene>
    <name evidence="1" type="ORF">D8S85_17970</name>
</gene>
<dbReference type="InterPro" id="IPR032675">
    <property type="entry name" value="LRR_dom_sf"/>
</dbReference>
<dbReference type="PANTHER" id="PTHR45661:SF3">
    <property type="entry name" value="IG-LIKE DOMAIN-CONTAINING PROTEIN"/>
    <property type="match status" value="1"/>
</dbReference>
<dbReference type="Pfam" id="PF13306">
    <property type="entry name" value="LRR_5"/>
    <property type="match status" value="1"/>
</dbReference>
<dbReference type="Gene3D" id="2.60.40.2630">
    <property type="match status" value="1"/>
</dbReference>
<evidence type="ECO:0008006" key="3">
    <source>
        <dbReference type="Google" id="ProtNLM"/>
    </source>
</evidence>
<reference evidence="1 2" key="1">
    <citation type="submission" date="2018-10" db="EMBL/GenBank/DDBJ databases">
        <title>Butyricimonas faecalis sp. nov., isolated from human faeces and emended description of the genus Butyricimonas.</title>
        <authorList>
            <person name="Le Roy T."/>
            <person name="Van der Smissen P."/>
            <person name="Paquot A."/>
            <person name="Delzenne N."/>
            <person name="Muccioli G."/>
            <person name="Collet J.-F."/>
            <person name="Cani P.D."/>
        </authorList>
    </citation>
    <scope>NUCLEOTIDE SEQUENCE [LARGE SCALE GENOMIC DNA]</scope>
    <source>
        <strain evidence="1 2">H184</strain>
    </source>
</reference>
<organism evidence="1 2">
    <name type="scientific">Butyricimonas faecalis</name>
    <dbReference type="NCBI Taxonomy" id="2093856"/>
    <lineage>
        <taxon>Bacteria</taxon>
        <taxon>Pseudomonadati</taxon>
        <taxon>Bacteroidota</taxon>
        <taxon>Bacteroidia</taxon>
        <taxon>Bacteroidales</taxon>
        <taxon>Odoribacteraceae</taxon>
        <taxon>Butyricimonas</taxon>
    </lineage>
</organism>
<dbReference type="Pfam" id="PF13149">
    <property type="entry name" value="Mfa_like_1"/>
    <property type="match status" value="1"/>
</dbReference>
<proteinExistence type="predicted"/>
<sequence length="843" mass="90025">MKNNLFLLALATLLLVSCNKDKGNHLEDDDNVVQITASIDGTADGGTVSAGRATVDNDGEGTFDPGDTWGLYTYTTKGDYMNANTEYKYEETILYWKDLSETEAVTFSAYYPHITEEIADPEAYIYKPWNHTDDLLHATATASKGETVALTFKHLMHRLVVNLIAGEGMEGVDLSSALINSMARDGMPTMLLGVEVNLLTGAVSYNSTTDGINLSNGFNGNADWIVAPQDLTAGEEWLKITVSKDGNEDVWYYHVPADLNTAEPGNQTRLESGKRLTLNLTLKKNQQTGKTEVELTASEISGWGDGGTITDEVAIGGDASGVTTYEALLAALKTGGASADAPTLVTLGSDITIPAGGDYNTPSMTDNGYFKIDGGGHTLTWEQGSYYFLGNANATPNAVYIEFANINLVQQDLYMGAVICMYNGKITLSGNVTLNGGGMIMAVGKESALELGDGSELSYATGSSLCASVMNGATLVLNGGTIAAGTYIDLGYNLASLVSYPLISVSKALTGDVHLYLGLPGVTPIAQGTGGYQLTQTDCDRLKVNPESMVSLYGEQTRKYGDKFELYLASEDRQIKLRRKNLPPGISGNINMTGMTAEEAKAAIENALDAEFTELKLTGELSKIGMGGNWGTFANNPRITKCDLSGVTGWGTPATLPERAFLNCTALQEVVLPNDVQVIGENAFYGCASLTAVNLSQVTRIEQRAFRGCVLLEALTLDNVAAIGLEAFFGCASLQTLKLPKCTKFANYIVTGCSSLTRIEVTAAGNIVHIEDGDDIEHYAVFLNRTPVHSGENAFNPAKCDLVLNADKHPDTGAALPKATANGEWTITADAHFMKWKSIAFQQ</sequence>
<dbReference type="CDD" id="cd13121">
    <property type="entry name" value="BF2867_like_C"/>
    <property type="match status" value="1"/>
</dbReference>
<dbReference type="KEGG" id="buy:D8S85_17970"/>
<protein>
    <recommendedName>
        <fullName evidence="3">Leucine-rich repeat domain-containing protein</fullName>
    </recommendedName>
</protein>
<dbReference type="InterPro" id="IPR053139">
    <property type="entry name" value="Surface_bspA-like"/>
</dbReference>
<evidence type="ECO:0000313" key="1">
    <source>
        <dbReference type="EMBL" id="AZS32107.1"/>
    </source>
</evidence>
<dbReference type="SUPFAM" id="SSF52058">
    <property type="entry name" value="L domain-like"/>
    <property type="match status" value="1"/>
</dbReference>
<dbReference type="Proteomes" id="UP000270673">
    <property type="component" value="Chromosome"/>
</dbReference>
<dbReference type="PANTHER" id="PTHR45661">
    <property type="entry name" value="SURFACE ANTIGEN"/>
    <property type="match status" value="1"/>
</dbReference>
<dbReference type="InterPro" id="IPR042278">
    <property type="entry name" value="Mfa-like_1_N"/>
</dbReference>
<dbReference type="OrthoDB" id="1089691at2"/>
<name>A0A3S9VZX4_9BACT</name>
<evidence type="ECO:0000313" key="2">
    <source>
        <dbReference type="Proteomes" id="UP000270673"/>
    </source>
</evidence>
<dbReference type="InterPro" id="IPR025049">
    <property type="entry name" value="Mfa-like_1"/>
</dbReference>
<dbReference type="EMBL" id="CP032819">
    <property type="protein sequence ID" value="AZS32107.1"/>
    <property type="molecule type" value="Genomic_DNA"/>
</dbReference>
<dbReference type="AlphaFoldDB" id="A0A3S9VZX4"/>
<dbReference type="CDD" id="cd13120">
    <property type="entry name" value="BF2867_like_N"/>
    <property type="match status" value="1"/>
</dbReference>
<dbReference type="Gene3D" id="3.80.10.10">
    <property type="entry name" value="Ribonuclease Inhibitor"/>
    <property type="match status" value="1"/>
</dbReference>
<keyword evidence="2" id="KW-1185">Reference proteome</keyword>
<dbReference type="PROSITE" id="PS51257">
    <property type="entry name" value="PROKAR_LIPOPROTEIN"/>
    <property type="match status" value="1"/>
</dbReference>
<accession>A0A3S9VZX4</accession>
<dbReference type="Gene3D" id="2.60.40.2620">
    <property type="entry name" value="Fimbrillin-like"/>
    <property type="match status" value="1"/>
</dbReference>